<dbReference type="InterPro" id="IPR006439">
    <property type="entry name" value="HAD-SF_hydro_IA"/>
</dbReference>
<dbReference type="RefSeq" id="WP_013484770.1">
    <property type="nucleotide sequence ID" value="NC_014828.1"/>
</dbReference>
<dbReference type="STRING" id="663278.Ethha_0831"/>
<keyword evidence="2" id="KW-1185">Reference proteome</keyword>
<evidence type="ECO:0000313" key="1">
    <source>
        <dbReference type="EMBL" id="ADU26400.1"/>
    </source>
</evidence>
<dbReference type="InterPro" id="IPR041492">
    <property type="entry name" value="HAD_2"/>
</dbReference>
<dbReference type="NCBIfam" id="TIGR01549">
    <property type="entry name" value="HAD-SF-IA-v1"/>
    <property type="match status" value="1"/>
</dbReference>
<proteinExistence type="predicted"/>
<dbReference type="PANTHER" id="PTHR43434">
    <property type="entry name" value="PHOSPHOGLYCOLATE PHOSPHATASE"/>
    <property type="match status" value="1"/>
</dbReference>
<dbReference type="AlphaFoldDB" id="E6U3A8"/>
<dbReference type="HOGENOM" id="CLU_045011_19_4_9"/>
<dbReference type="KEGG" id="eha:Ethha_0831"/>
<dbReference type="SUPFAM" id="SSF56784">
    <property type="entry name" value="HAD-like"/>
    <property type="match status" value="1"/>
</dbReference>
<dbReference type="CDD" id="cd04302">
    <property type="entry name" value="HAD_5NT"/>
    <property type="match status" value="1"/>
</dbReference>
<dbReference type="GO" id="GO:0016787">
    <property type="term" value="F:hydrolase activity"/>
    <property type="evidence" value="ECO:0007669"/>
    <property type="project" value="UniProtKB-KW"/>
</dbReference>
<dbReference type="EMBL" id="CP002400">
    <property type="protein sequence ID" value="ADU26400.1"/>
    <property type="molecule type" value="Genomic_DNA"/>
</dbReference>
<dbReference type="SFLD" id="SFLDG01129">
    <property type="entry name" value="C1.5:_HAD__Beta-PGM__Phosphata"/>
    <property type="match status" value="1"/>
</dbReference>
<gene>
    <name evidence="1" type="ordered locus">Ethha_0831</name>
</gene>
<accession>E6U3A8</accession>
<dbReference type="SFLD" id="SFLDS00003">
    <property type="entry name" value="Haloacid_Dehalogenase"/>
    <property type="match status" value="1"/>
</dbReference>
<dbReference type="FunFam" id="3.40.50.1000:FF:000022">
    <property type="entry name" value="Phosphoglycolate phosphatase"/>
    <property type="match status" value="1"/>
</dbReference>
<protein>
    <submittedName>
        <fullName evidence="1">HAD-superfamily hydrolase, subfamily IA, variant 1</fullName>
    </submittedName>
</protein>
<dbReference type="eggNOG" id="COG0546">
    <property type="taxonomic scope" value="Bacteria"/>
</dbReference>
<dbReference type="GO" id="GO:0004713">
    <property type="term" value="F:protein tyrosine kinase activity"/>
    <property type="evidence" value="ECO:0007669"/>
    <property type="project" value="TreeGrafter"/>
</dbReference>
<dbReference type="Pfam" id="PF13419">
    <property type="entry name" value="HAD_2"/>
    <property type="match status" value="1"/>
</dbReference>
<dbReference type="Proteomes" id="UP000001551">
    <property type="component" value="Chromosome"/>
</dbReference>
<dbReference type="InterPro" id="IPR023198">
    <property type="entry name" value="PGP-like_dom2"/>
</dbReference>
<dbReference type="InterPro" id="IPR050155">
    <property type="entry name" value="HAD-like_hydrolase_sf"/>
</dbReference>
<dbReference type="Gene3D" id="3.40.50.1000">
    <property type="entry name" value="HAD superfamily/HAD-like"/>
    <property type="match status" value="1"/>
</dbReference>
<name>E6U3A8_ETHHY</name>
<dbReference type="GO" id="GO:0005829">
    <property type="term" value="C:cytosol"/>
    <property type="evidence" value="ECO:0007669"/>
    <property type="project" value="TreeGrafter"/>
</dbReference>
<dbReference type="InterPro" id="IPR023214">
    <property type="entry name" value="HAD_sf"/>
</dbReference>
<dbReference type="InterPro" id="IPR036412">
    <property type="entry name" value="HAD-like_sf"/>
</dbReference>
<sequence>MKQFEYILFDLDGTVTDPKTGITKSIAYALEHFGITVEDLDEVTKCIGPPLKESFMQYYGFNELEADRAIAKYREYFGTTGLYENAVYAGMEHLLKTLADRDKTLMIATSKPTVYAVKILEHFGLMRYFQFISGSELDGTRTKKSEVIAHALEQNAVTDLSGVVMVGDRKHDILGAKEIGIASVGVLYGYGSLSELQNSGADFIAEGVGDLHRFFMGGRL</sequence>
<organism evidence="1 2">
    <name type="scientific">Ethanoligenens harbinense (strain DSM 18485 / JCM 12961 / CGMCC 1.5033 / YUAN-3)</name>
    <dbReference type="NCBI Taxonomy" id="663278"/>
    <lineage>
        <taxon>Bacteria</taxon>
        <taxon>Bacillati</taxon>
        <taxon>Bacillota</taxon>
        <taxon>Clostridia</taxon>
        <taxon>Eubacteriales</taxon>
        <taxon>Oscillospiraceae</taxon>
        <taxon>Ethanoligenens</taxon>
    </lineage>
</organism>
<dbReference type="PANTHER" id="PTHR43434:SF20">
    <property type="entry name" value="5'-NUCLEOTIDASE"/>
    <property type="match status" value="1"/>
</dbReference>
<reference evidence="1 2" key="1">
    <citation type="submission" date="2010-12" db="EMBL/GenBank/DDBJ databases">
        <title>Complete sequence of Ethanoligenens harbinense YUAN-3.</title>
        <authorList>
            <person name="Lucas S."/>
            <person name="Copeland A."/>
            <person name="Lapidus A."/>
            <person name="Cheng J.-F."/>
            <person name="Bruce D."/>
            <person name="Goodwin L."/>
            <person name="Pitluck S."/>
            <person name="Chertkov O."/>
            <person name="Misra M."/>
            <person name="Detter J.C."/>
            <person name="Han C."/>
            <person name="Tapia R."/>
            <person name="Land M."/>
            <person name="Hauser L."/>
            <person name="Jeffries C."/>
            <person name="Kyrpides N."/>
            <person name="Ivanova N."/>
            <person name="Mikhailova N."/>
            <person name="Wang A."/>
            <person name="Mouttaki H."/>
            <person name="He Z."/>
            <person name="Zhou J."/>
            <person name="Hemme C.L."/>
            <person name="Woyke T."/>
        </authorList>
    </citation>
    <scope>NUCLEOTIDE SEQUENCE [LARGE SCALE GENOMIC DNA]</scope>
    <source>
        <strain evidence="2">DSM 18485 / JCM 12961 / CGMCC 1.5033 / YUAN-3</strain>
    </source>
</reference>
<dbReference type="Gene3D" id="1.10.150.240">
    <property type="entry name" value="Putative phosphatase, domain 2"/>
    <property type="match status" value="1"/>
</dbReference>
<keyword evidence="1" id="KW-0378">Hydrolase</keyword>
<evidence type="ECO:0000313" key="2">
    <source>
        <dbReference type="Proteomes" id="UP000001551"/>
    </source>
</evidence>